<dbReference type="PANTHER" id="PTHR11638:SF155">
    <property type="entry name" value="CHAPERONE PROTEIN CLPC1, CHLOROPLASTIC-LIKE"/>
    <property type="match status" value="1"/>
</dbReference>
<dbReference type="Gene3D" id="1.10.8.60">
    <property type="match status" value="1"/>
</dbReference>
<dbReference type="InterPro" id="IPR027417">
    <property type="entry name" value="P-loop_NTPase"/>
</dbReference>
<comment type="subcellular location">
    <subcellularLocation>
        <location evidence="1">Plastid</location>
        <location evidence="1">Chloroplast</location>
    </subcellularLocation>
</comment>
<dbReference type="Gene3D" id="1.10.1780.10">
    <property type="entry name" value="Clp, N-terminal domain"/>
    <property type="match status" value="1"/>
</dbReference>
<feature type="chain" id="PRO_5031304950" description="Clp R domain-containing protein" evidence="9">
    <location>
        <begin position="30"/>
        <end position="1040"/>
    </location>
</feature>
<keyword evidence="4" id="KW-0547">Nucleotide-binding</keyword>
<evidence type="ECO:0000256" key="9">
    <source>
        <dbReference type="SAM" id="SignalP"/>
    </source>
</evidence>
<dbReference type="SMART" id="SM01086">
    <property type="entry name" value="ClpB_D2-small"/>
    <property type="match status" value="1"/>
</dbReference>
<feature type="region of interest" description="Disordered" evidence="8">
    <location>
        <begin position="186"/>
        <end position="230"/>
    </location>
</feature>
<dbReference type="SUPFAM" id="SSF81923">
    <property type="entry name" value="Double Clp-N motif"/>
    <property type="match status" value="1"/>
</dbReference>
<dbReference type="GO" id="GO:0016887">
    <property type="term" value="F:ATP hydrolysis activity"/>
    <property type="evidence" value="ECO:0007669"/>
    <property type="project" value="InterPro"/>
</dbReference>
<dbReference type="CDD" id="cd00009">
    <property type="entry name" value="AAA"/>
    <property type="match status" value="1"/>
</dbReference>
<evidence type="ECO:0000256" key="8">
    <source>
        <dbReference type="SAM" id="MobiDB-lite"/>
    </source>
</evidence>
<dbReference type="InterPro" id="IPR041546">
    <property type="entry name" value="ClpA/ClpB_AAA_lid"/>
</dbReference>
<dbReference type="InterPro" id="IPR036628">
    <property type="entry name" value="Clp_N_dom_sf"/>
</dbReference>
<keyword evidence="6" id="KW-0143">Chaperone</keyword>
<evidence type="ECO:0000313" key="11">
    <source>
        <dbReference type="EMBL" id="CAE0662347.1"/>
    </source>
</evidence>
<reference evidence="11" key="1">
    <citation type="submission" date="2021-01" db="EMBL/GenBank/DDBJ databases">
        <authorList>
            <person name="Corre E."/>
            <person name="Pelletier E."/>
            <person name="Niang G."/>
            <person name="Scheremetjew M."/>
            <person name="Finn R."/>
            <person name="Kale V."/>
            <person name="Holt S."/>
            <person name="Cochrane G."/>
            <person name="Meng A."/>
            <person name="Brown T."/>
            <person name="Cohen L."/>
        </authorList>
    </citation>
    <scope>NUCLEOTIDE SEQUENCE</scope>
    <source>
        <strain evidence="11">CCCM811</strain>
    </source>
</reference>
<proteinExistence type="predicted"/>
<dbReference type="PROSITE" id="PS51257">
    <property type="entry name" value="PROKAR_LIPOPROTEIN"/>
    <property type="match status" value="1"/>
</dbReference>
<evidence type="ECO:0000256" key="1">
    <source>
        <dbReference type="ARBA" id="ARBA00004229"/>
    </source>
</evidence>
<feature type="compositionally biased region" description="Acidic residues" evidence="8">
    <location>
        <begin position="800"/>
        <end position="810"/>
    </location>
</feature>
<dbReference type="PROSITE" id="PS51903">
    <property type="entry name" value="CLP_R"/>
    <property type="match status" value="1"/>
</dbReference>
<dbReference type="Pfam" id="PF07724">
    <property type="entry name" value="AAA_2"/>
    <property type="match status" value="1"/>
</dbReference>
<dbReference type="SMART" id="SM00382">
    <property type="entry name" value="AAA"/>
    <property type="match status" value="2"/>
</dbReference>
<keyword evidence="2" id="KW-0150">Chloroplast</keyword>
<dbReference type="EMBL" id="HBIV01019283">
    <property type="protein sequence ID" value="CAE0662347.1"/>
    <property type="molecule type" value="Transcribed_RNA"/>
</dbReference>
<gene>
    <name evidence="11" type="ORF">LGLO00237_LOCUS13946</name>
</gene>
<keyword evidence="5" id="KW-0067">ATP-binding</keyword>
<evidence type="ECO:0000256" key="4">
    <source>
        <dbReference type="ARBA" id="ARBA00022741"/>
    </source>
</evidence>
<evidence type="ECO:0000256" key="3">
    <source>
        <dbReference type="ARBA" id="ARBA00022737"/>
    </source>
</evidence>
<keyword evidence="2" id="KW-0934">Plastid</keyword>
<feature type="domain" description="Clp R" evidence="10">
    <location>
        <begin position="117"/>
        <end position="296"/>
    </location>
</feature>
<dbReference type="Gene3D" id="3.40.50.300">
    <property type="entry name" value="P-loop containing nucleotide triphosphate hydrolases"/>
    <property type="match status" value="3"/>
</dbReference>
<evidence type="ECO:0000256" key="2">
    <source>
        <dbReference type="ARBA" id="ARBA00022528"/>
    </source>
</evidence>
<dbReference type="InterPro" id="IPR050130">
    <property type="entry name" value="ClpA_ClpB"/>
</dbReference>
<dbReference type="InterPro" id="IPR028299">
    <property type="entry name" value="ClpA/B_CS2"/>
</dbReference>
<dbReference type="GO" id="GO:0005524">
    <property type="term" value="F:ATP binding"/>
    <property type="evidence" value="ECO:0007669"/>
    <property type="project" value="UniProtKB-KW"/>
</dbReference>
<protein>
    <recommendedName>
        <fullName evidence="10">Clp R domain-containing protein</fullName>
    </recommendedName>
</protein>
<dbReference type="FunFam" id="3.40.50.300:FF:000010">
    <property type="entry name" value="Chaperone clpB 1, putative"/>
    <property type="match status" value="1"/>
</dbReference>
<dbReference type="FunFam" id="3.40.50.300:FF:000025">
    <property type="entry name" value="ATP-dependent Clp protease subunit"/>
    <property type="match status" value="1"/>
</dbReference>
<sequence length="1040" mass="113510">MTAALFRRHAPTGWLVPTLALACTLVTLLHPPPIFSPPPRAAAPWLRSPATTPTRRTPGFPGIHGTQRGGGIPRAPGFRGAGDRRVPRGDAVVDRHGLVFPSSPQNSRGLRWRCNVFERFNDEAVMAVIDAQNEVLSRELAEVTSHELMLAILKKDSTNTARILQESYGVKRTNYLDTLENLHPGIRSNPQAGNVPTGGGGGVWNPLKSVGELGKGGGGSSDKKRTTTDVPFSDGVKRVFQRAAVVSKDMGLSQIGTELMILGMLREEDANTRTLETLGVDFEKLKGDLERGSRSDLATVGAGESVEIPTLDKCSVDLTELAKTGELDPVVGREKEVDRALQILVRRMKNNPCLIGEPGVGKTAIAEGLAQLIVAGKVPPRLAGKRIVSLDLASVVAGTKYRGEFEERFKAILDEVKKAGDIILFIDEIHTIVGSGAAADGSIDGANLLKPALARGKIQVIGATTIDEYKKNIEKDKALERRFQPVMVEEATIPQTIEILKGVRSKYEDHHGVMFSDECLDAAAAFSHRYIRDRFLPDKAIDLIDEAGSLLQFQMAKMSLMDQPISSGGGGAVAAPATTLDEPAASAEVPMVTPEEIARVVALWTGIPVESVDEDESEKLMNLEENLADRVIGQRQPVISIAKAIRRSRMGLKDPSRPVASFIFSGPTGVGKTELAKALADTYFGSEDNIIRLDMSEYMERFATSRMIGSPPGYVGFDDGGQLTEAVRRKPHSLILFDEIEKAHPDVFNILLQILDDGRLTDSKGRTVDFTNTLIIMTSNVGSSSILEASGHDAIVQQQQEEEQEEEMETNPDGPTNNSRGSRFAALKGKEKEEQKTTTTQEDPILTSLRAQIEELKRENADLKGKQVVEEVAINSDSAEHEGQGDASAEARYQDIKSRVFGELQQRFRPEFLNRLDEVIVFRPLDKAEVRLICDLMLADTHKKMQARNITLSVTDKFKDHLVSEGFDPIYGARPLRRAVKRCLEDSLAERLLSGDILEGQAVEVDVGQQGDLLCKLPSVDDPSCIRYQLLVSGAPVTMR</sequence>
<dbReference type="Pfam" id="PF17871">
    <property type="entry name" value="AAA_lid_9"/>
    <property type="match status" value="1"/>
</dbReference>
<dbReference type="PROSITE" id="PS00871">
    <property type="entry name" value="CLPAB_2"/>
    <property type="match status" value="1"/>
</dbReference>
<dbReference type="InterPro" id="IPR003959">
    <property type="entry name" value="ATPase_AAA_core"/>
</dbReference>
<keyword evidence="9" id="KW-0732">Signal</keyword>
<dbReference type="GO" id="GO:0034605">
    <property type="term" value="P:cellular response to heat"/>
    <property type="evidence" value="ECO:0007669"/>
    <property type="project" value="TreeGrafter"/>
</dbReference>
<evidence type="ECO:0000256" key="6">
    <source>
        <dbReference type="ARBA" id="ARBA00023186"/>
    </source>
</evidence>
<dbReference type="PANTHER" id="PTHR11638">
    <property type="entry name" value="ATP-DEPENDENT CLP PROTEASE"/>
    <property type="match status" value="1"/>
</dbReference>
<dbReference type="Pfam" id="PF02861">
    <property type="entry name" value="Clp_N"/>
    <property type="match status" value="1"/>
</dbReference>
<dbReference type="CDD" id="cd19499">
    <property type="entry name" value="RecA-like_ClpB_Hsp104-like"/>
    <property type="match status" value="1"/>
</dbReference>
<evidence type="ECO:0000256" key="5">
    <source>
        <dbReference type="ARBA" id="ARBA00022840"/>
    </source>
</evidence>
<dbReference type="InterPro" id="IPR019489">
    <property type="entry name" value="Clp_ATPase_C"/>
</dbReference>
<dbReference type="SUPFAM" id="SSF52540">
    <property type="entry name" value="P-loop containing nucleoside triphosphate hydrolases"/>
    <property type="match status" value="2"/>
</dbReference>
<feature type="region of interest" description="Disordered" evidence="8">
    <location>
        <begin position="794"/>
        <end position="822"/>
    </location>
</feature>
<name>A0A7S3YUV9_9EUKA</name>
<feature type="region of interest" description="Disordered" evidence="8">
    <location>
        <begin position="48"/>
        <end position="84"/>
    </location>
</feature>
<dbReference type="InterPro" id="IPR001270">
    <property type="entry name" value="ClpA/B"/>
</dbReference>
<keyword evidence="3 7" id="KW-0677">Repeat</keyword>
<evidence type="ECO:0000256" key="7">
    <source>
        <dbReference type="PROSITE-ProRule" id="PRU01251"/>
    </source>
</evidence>
<evidence type="ECO:0000259" key="10">
    <source>
        <dbReference type="PROSITE" id="PS51903"/>
    </source>
</evidence>
<dbReference type="Pfam" id="PF00004">
    <property type="entry name" value="AAA"/>
    <property type="match status" value="1"/>
</dbReference>
<dbReference type="AlphaFoldDB" id="A0A7S3YUV9"/>
<accession>A0A7S3YUV9</accession>
<dbReference type="PRINTS" id="PR00300">
    <property type="entry name" value="CLPPROTEASEA"/>
</dbReference>
<dbReference type="GO" id="GO:0009507">
    <property type="term" value="C:chloroplast"/>
    <property type="evidence" value="ECO:0007669"/>
    <property type="project" value="UniProtKB-SubCell"/>
</dbReference>
<dbReference type="InterPro" id="IPR004176">
    <property type="entry name" value="Clp_R_N"/>
</dbReference>
<dbReference type="InterPro" id="IPR003593">
    <property type="entry name" value="AAA+_ATPase"/>
</dbReference>
<organism evidence="11">
    <name type="scientific">Lotharella globosa</name>
    <dbReference type="NCBI Taxonomy" id="91324"/>
    <lineage>
        <taxon>Eukaryota</taxon>
        <taxon>Sar</taxon>
        <taxon>Rhizaria</taxon>
        <taxon>Cercozoa</taxon>
        <taxon>Chlorarachniophyceae</taxon>
        <taxon>Lotharella</taxon>
    </lineage>
</organism>
<feature type="signal peptide" evidence="9">
    <location>
        <begin position="1"/>
        <end position="29"/>
    </location>
</feature>
<dbReference type="Pfam" id="PF10431">
    <property type="entry name" value="ClpB_D2-small"/>
    <property type="match status" value="1"/>
</dbReference>